<gene>
    <name evidence="2" type="ORF">QE152_g33821</name>
</gene>
<comment type="caution">
    <text evidence="2">The sequence shown here is derived from an EMBL/GenBank/DDBJ whole genome shotgun (WGS) entry which is preliminary data.</text>
</comment>
<feature type="region of interest" description="Disordered" evidence="1">
    <location>
        <begin position="1"/>
        <end position="36"/>
    </location>
</feature>
<evidence type="ECO:0000256" key="1">
    <source>
        <dbReference type="SAM" id="MobiDB-lite"/>
    </source>
</evidence>
<organism evidence="2 3">
    <name type="scientific">Popillia japonica</name>
    <name type="common">Japanese beetle</name>
    <dbReference type="NCBI Taxonomy" id="7064"/>
    <lineage>
        <taxon>Eukaryota</taxon>
        <taxon>Metazoa</taxon>
        <taxon>Ecdysozoa</taxon>
        <taxon>Arthropoda</taxon>
        <taxon>Hexapoda</taxon>
        <taxon>Insecta</taxon>
        <taxon>Pterygota</taxon>
        <taxon>Neoptera</taxon>
        <taxon>Endopterygota</taxon>
        <taxon>Coleoptera</taxon>
        <taxon>Polyphaga</taxon>
        <taxon>Scarabaeiformia</taxon>
        <taxon>Scarabaeidae</taxon>
        <taxon>Rutelinae</taxon>
        <taxon>Popillia</taxon>
    </lineage>
</organism>
<protein>
    <submittedName>
        <fullName evidence="2">Uncharacterized protein</fullName>
    </submittedName>
</protein>
<proteinExistence type="predicted"/>
<evidence type="ECO:0000313" key="3">
    <source>
        <dbReference type="Proteomes" id="UP001458880"/>
    </source>
</evidence>
<dbReference type="EMBL" id="JASPKY010000526">
    <property type="protein sequence ID" value="KAK9694005.1"/>
    <property type="molecule type" value="Genomic_DNA"/>
</dbReference>
<keyword evidence="3" id="KW-1185">Reference proteome</keyword>
<feature type="compositionally biased region" description="Acidic residues" evidence="1">
    <location>
        <begin position="11"/>
        <end position="21"/>
    </location>
</feature>
<evidence type="ECO:0000313" key="2">
    <source>
        <dbReference type="EMBL" id="KAK9694005.1"/>
    </source>
</evidence>
<dbReference type="Proteomes" id="UP001458880">
    <property type="component" value="Unassembled WGS sequence"/>
</dbReference>
<feature type="compositionally biased region" description="Basic and acidic residues" evidence="1">
    <location>
        <begin position="1"/>
        <end position="10"/>
    </location>
</feature>
<sequence>MVPRGKHNELELEESADEDLDFSIHDSSSDMENNDDATCTGCGEEYIETTRADDWIQCIHCKIHSKISAKSV</sequence>
<reference evidence="2 3" key="1">
    <citation type="journal article" date="2024" name="BMC Genomics">
        <title>De novo assembly and annotation of Popillia japonica's genome with initial clues to its potential as an invasive pest.</title>
        <authorList>
            <person name="Cucini C."/>
            <person name="Boschi S."/>
            <person name="Funari R."/>
            <person name="Cardaioli E."/>
            <person name="Iannotti N."/>
            <person name="Marturano G."/>
            <person name="Paoli F."/>
            <person name="Bruttini M."/>
            <person name="Carapelli A."/>
            <person name="Frati F."/>
            <person name="Nardi F."/>
        </authorList>
    </citation>
    <scope>NUCLEOTIDE SEQUENCE [LARGE SCALE GENOMIC DNA]</scope>
    <source>
        <strain evidence="2">DMR45628</strain>
    </source>
</reference>
<accession>A0AAW1IVI6</accession>
<name>A0AAW1IVI6_POPJA</name>
<dbReference type="AlphaFoldDB" id="A0AAW1IVI6"/>